<feature type="domain" description="Metallo-beta-lactamase" evidence="1">
    <location>
        <begin position="25"/>
        <end position="243"/>
    </location>
</feature>
<organism evidence="2 3">
    <name type="scientific">Halomarina ordinaria</name>
    <dbReference type="NCBI Taxonomy" id="3033939"/>
    <lineage>
        <taxon>Archaea</taxon>
        <taxon>Methanobacteriati</taxon>
        <taxon>Methanobacteriota</taxon>
        <taxon>Stenosarchaea group</taxon>
        <taxon>Halobacteria</taxon>
        <taxon>Halobacteriales</taxon>
        <taxon>Natronomonadaceae</taxon>
        <taxon>Halomarina</taxon>
    </lineage>
</organism>
<dbReference type="Gene3D" id="3.60.15.10">
    <property type="entry name" value="Ribonuclease Z/Hydroxyacylglutathione hydrolase-like"/>
    <property type="match status" value="1"/>
</dbReference>
<proteinExistence type="predicted"/>
<dbReference type="Pfam" id="PF00753">
    <property type="entry name" value="Lactamase_B"/>
    <property type="match status" value="1"/>
</dbReference>
<accession>A0ABD5U5Z7</accession>
<keyword evidence="2" id="KW-0378">Hydrolase</keyword>
<dbReference type="EC" id="3.-.-.-" evidence="2"/>
<dbReference type="PANTHER" id="PTHR42951:SF17">
    <property type="entry name" value="METALLO-BETA-LACTAMASE DOMAIN-CONTAINING PROTEIN"/>
    <property type="match status" value="1"/>
</dbReference>
<dbReference type="RefSeq" id="WP_304447633.1">
    <property type="nucleotide sequence ID" value="NZ_JARRAH010000001.1"/>
</dbReference>
<dbReference type="InterPro" id="IPR050855">
    <property type="entry name" value="NDM-1-like"/>
</dbReference>
<name>A0ABD5U5Z7_9EURY</name>
<dbReference type="AlphaFoldDB" id="A0ABD5U5Z7"/>
<protein>
    <submittedName>
        <fullName evidence="2">MBL fold metallo-hydrolase</fullName>
        <ecNumber evidence="2">3.-.-.-</ecNumber>
    </submittedName>
</protein>
<dbReference type="SUPFAM" id="SSF56281">
    <property type="entry name" value="Metallo-hydrolase/oxidoreductase"/>
    <property type="match status" value="1"/>
</dbReference>
<evidence type="ECO:0000313" key="2">
    <source>
        <dbReference type="EMBL" id="MFC6835939.1"/>
    </source>
</evidence>
<dbReference type="Proteomes" id="UP001596406">
    <property type="component" value="Unassembled WGS sequence"/>
</dbReference>
<sequence>MTDRRSEALSAVHRVEFAVDWPPGHVASYLVDCEEPTLVDAGMPGPDGEDVLRESLAAVDCDLADVDHLVLTHPHVDHIGQVGAVLDGADPTVYAPAGVRERFDRDTEDLEATVRENATAAGLTGDELERAVSMAVESLERNRTLLPPDAVDVWFEDGDRLEIGGTPVDVVHTPGHQADHCCLRVDLGDPALVSGDMGIEPFRPVAIHAGLDDGVAEAIGAFYGALDTLSTLESEVERVYPGHGPVHADLAGAVARDRSSLDRMLDRTESQVASGMETAVEVAEARAGDRDIAYIIAEVVGALHHLEREGRVAASVVDGVRRYR</sequence>
<keyword evidence="3" id="KW-1185">Reference proteome</keyword>
<comment type="caution">
    <text evidence="2">The sequence shown here is derived from an EMBL/GenBank/DDBJ whole genome shotgun (WGS) entry which is preliminary data.</text>
</comment>
<dbReference type="InterPro" id="IPR036866">
    <property type="entry name" value="RibonucZ/Hydroxyglut_hydro"/>
</dbReference>
<dbReference type="InterPro" id="IPR001279">
    <property type="entry name" value="Metallo-B-lactamas"/>
</dbReference>
<reference evidence="2 3" key="1">
    <citation type="journal article" date="2019" name="Int. J. Syst. Evol. Microbiol.">
        <title>The Global Catalogue of Microorganisms (GCM) 10K type strain sequencing project: providing services to taxonomists for standard genome sequencing and annotation.</title>
        <authorList>
            <consortium name="The Broad Institute Genomics Platform"/>
            <consortium name="The Broad Institute Genome Sequencing Center for Infectious Disease"/>
            <person name="Wu L."/>
            <person name="Ma J."/>
        </authorList>
    </citation>
    <scope>NUCLEOTIDE SEQUENCE [LARGE SCALE GENOMIC DNA]</scope>
    <source>
        <strain evidence="2 3">PSRA2</strain>
    </source>
</reference>
<evidence type="ECO:0000259" key="1">
    <source>
        <dbReference type="SMART" id="SM00849"/>
    </source>
</evidence>
<dbReference type="GO" id="GO:0016787">
    <property type="term" value="F:hydrolase activity"/>
    <property type="evidence" value="ECO:0007669"/>
    <property type="project" value="UniProtKB-KW"/>
</dbReference>
<evidence type="ECO:0000313" key="3">
    <source>
        <dbReference type="Proteomes" id="UP001596406"/>
    </source>
</evidence>
<dbReference type="EMBL" id="JBHSXM010000001">
    <property type="protein sequence ID" value="MFC6835939.1"/>
    <property type="molecule type" value="Genomic_DNA"/>
</dbReference>
<gene>
    <name evidence="2" type="ORF">ACFQHK_05385</name>
</gene>
<dbReference type="PANTHER" id="PTHR42951">
    <property type="entry name" value="METALLO-BETA-LACTAMASE DOMAIN-CONTAINING"/>
    <property type="match status" value="1"/>
</dbReference>
<dbReference type="SMART" id="SM00849">
    <property type="entry name" value="Lactamase_B"/>
    <property type="match status" value="1"/>
</dbReference>